<dbReference type="AlphaFoldDB" id="A0A915D4W9"/>
<keyword evidence="2" id="KW-1185">Reference proteome</keyword>
<proteinExistence type="predicted"/>
<feature type="compositionally biased region" description="Basic residues" evidence="1">
    <location>
        <begin position="318"/>
        <end position="327"/>
    </location>
</feature>
<sequence length="327" mass="37546">MPAPTSLDILADVLSFLKRSQLEKSMLVSQQFNSLIQQRFSEKPYRVQDDLSVFLFEQNMELRLKPDSNEDEEFLLDVDFDSDNTIRDVWNGLLGKPTTRMLNTRLFYTADSLQAVDQILEITNSISHLWSQQSLALIFNDIDSESAIYTLQTLGTSLGGTAMRFQTDWFPLVRQFEAITLCVTEGTIEMTQLAEYLHSPDTEEQSIYIFVCNNATEGSFDACETEFNEFLEVIKMKLQEDTNPCSYAITFDFLEIMEIKPFKLFNSSTKEQLKMTYEQVTNADSQQSRYSISRCQVAEIPSHLQGKNSSESGSNNQVKKRYRKGNE</sequence>
<organism evidence="2 3">
    <name type="scientific">Ditylenchus dipsaci</name>
    <dbReference type="NCBI Taxonomy" id="166011"/>
    <lineage>
        <taxon>Eukaryota</taxon>
        <taxon>Metazoa</taxon>
        <taxon>Ecdysozoa</taxon>
        <taxon>Nematoda</taxon>
        <taxon>Chromadorea</taxon>
        <taxon>Rhabditida</taxon>
        <taxon>Tylenchina</taxon>
        <taxon>Tylenchomorpha</taxon>
        <taxon>Sphaerularioidea</taxon>
        <taxon>Anguinidae</taxon>
        <taxon>Anguininae</taxon>
        <taxon>Ditylenchus</taxon>
    </lineage>
</organism>
<feature type="compositionally biased region" description="Polar residues" evidence="1">
    <location>
        <begin position="305"/>
        <end position="317"/>
    </location>
</feature>
<feature type="region of interest" description="Disordered" evidence="1">
    <location>
        <begin position="303"/>
        <end position="327"/>
    </location>
</feature>
<evidence type="ECO:0000313" key="2">
    <source>
        <dbReference type="Proteomes" id="UP000887574"/>
    </source>
</evidence>
<dbReference type="Proteomes" id="UP000887574">
    <property type="component" value="Unplaced"/>
</dbReference>
<evidence type="ECO:0000313" key="3">
    <source>
        <dbReference type="WBParaSite" id="jg15419"/>
    </source>
</evidence>
<evidence type="ECO:0000256" key="1">
    <source>
        <dbReference type="SAM" id="MobiDB-lite"/>
    </source>
</evidence>
<protein>
    <submittedName>
        <fullName evidence="3">F-box domain-containing protein</fullName>
    </submittedName>
</protein>
<accession>A0A915D4W9</accession>
<dbReference type="WBParaSite" id="jg15419">
    <property type="protein sequence ID" value="jg15419"/>
    <property type="gene ID" value="jg15419"/>
</dbReference>
<reference evidence="3" key="1">
    <citation type="submission" date="2022-11" db="UniProtKB">
        <authorList>
            <consortium name="WormBaseParasite"/>
        </authorList>
    </citation>
    <scope>IDENTIFICATION</scope>
</reference>
<name>A0A915D4W9_9BILA</name>